<dbReference type="PANTHER" id="PTHR43712:SF17">
    <property type="entry name" value="O-METHYLTRANSFERASE"/>
    <property type="match status" value="1"/>
</dbReference>
<dbReference type="Proteomes" id="UP000271337">
    <property type="component" value="Unassembled WGS sequence"/>
</dbReference>
<dbReference type="PROSITE" id="PS51683">
    <property type="entry name" value="SAM_OMT_II"/>
    <property type="match status" value="1"/>
</dbReference>
<dbReference type="SUPFAM" id="SSF53335">
    <property type="entry name" value="S-adenosyl-L-methionine-dependent methyltransferases"/>
    <property type="match status" value="1"/>
</dbReference>
<evidence type="ECO:0000313" key="5">
    <source>
        <dbReference type="EMBL" id="RMY18890.1"/>
    </source>
</evidence>
<dbReference type="GO" id="GO:0008171">
    <property type="term" value="F:O-methyltransferase activity"/>
    <property type="evidence" value="ECO:0007669"/>
    <property type="project" value="InterPro"/>
</dbReference>
<dbReference type="InterPro" id="IPR016461">
    <property type="entry name" value="COMT-like"/>
</dbReference>
<evidence type="ECO:0000259" key="4">
    <source>
        <dbReference type="Pfam" id="PF00891"/>
    </source>
</evidence>
<dbReference type="OrthoDB" id="2410195at2759"/>
<dbReference type="EMBL" id="QWIL01000435">
    <property type="protein sequence ID" value="RMY18890.1"/>
    <property type="molecule type" value="Genomic_DNA"/>
</dbReference>
<keyword evidence="1" id="KW-0489">Methyltransferase</keyword>
<dbReference type="InterPro" id="IPR001077">
    <property type="entry name" value="COMT_C"/>
</dbReference>
<protein>
    <recommendedName>
        <fullName evidence="4">O-methyltransferase C-terminal domain-containing protein</fullName>
    </recommendedName>
</protein>
<keyword evidence="3" id="KW-0949">S-adenosyl-L-methionine</keyword>
<dbReference type="Pfam" id="PF00891">
    <property type="entry name" value="Methyltransf_2"/>
    <property type="match status" value="1"/>
</dbReference>
<sequence>MVRHVAPAGIQGAVHATIARTLLKKPRQIQLLLPSTLVKMEKSLGKYSDLTVCRQASPSDGLNFQKTFAQVSLLYAGVYREWLPIKRCILDRSYSSTSSIPTFPGPLSFAVVDRIDKAKEACLADEHGAFQALQDAARAILTEESEKPSDFIQRVQWAELRDAGDQGLSSASIASKTKIDQKELLRILLHLKSTNVIGMTGAGSFCSTRLSNSLAEPRFQESIMYCHYVTRQAFNGIPEYFRRLPNQMPSTHPNGIAGPFKIGHNHNLEFFEWIRANPPNEVRFAQFMQAYRAGNINWYDPGFYAVKERMLEPFDHTISGTLLVDVGGGKGQDLCMFADQYPDHPGKIVLQDQDTVIAEAIEDSRFECSSHDFFTPQPIRNAKAYSLHSILHDWSDANALRILENLKPALCPGYSKVLINDIVLSEEKPTLAATSMDMMMLAHMDARERTESEFRTLLELAGYRVVDIVSNPGAAESIIEAELA</sequence>
<keyword evidence="2" id="KW-0808">Transferase</keyword>
<name>A0A3M6ZV11_HORWE</name>
<evidence type="ECO:0000256" key="3">
    <source>
        <dbReference type="ARBA" id="ARBA00022691"/>
    </source>
</evidence>
<organism evidence="5 6">
    <name type="scientific">Hortaea werneckii</name>
    <name type="common">Black yeast</name>
    <name type="synonym">Cladosporium werneckii</name>
    <dbReference type="NCBI Taxonomy" id="91943"/>
    <lineage>
        <taxon>Eukaryota</taxon>
        <taxon>Fungi</taxon>
        <taxon>Dikarya</taxon>
        <taxon>Ascomycota</taxon>
        <taxon>Pezizomycotina</taxon>
        <taxon>Dothideomycetes</taxon>
        <taxon>Dothideomycetidae</taxon>
        <taxon>Mycosphaerellales</taxon>
        <taxon>Teratosphaeriaceae</taxon>
        <taxon>Hortaea</taxon>
    </lineage>
</organism>
<dbReference type="AlphaFoldDB" id="A0A3M6ZV11"/>
<evidence type="ECO:0000313" key="6">
    <source>
        <dbReference type="Proteomes" id="UP000271337"/>
    </source>
</evidence>
<dbReference type="PANTHER" id="PTHR43712">
    <property type="entry name" value="PUTATIVE (AFU_ORTHOLOGUE AFUA_4G14580)-RELATED"/>
    <property type="match status" value="1"/>
</dbReference>
<dbReference type="InterPro" id="IPR029063">
    <property type="entry name" value="SAM-dependent_MTases_sf"/>
</dbReference>
<gene>
    <name evidence="5" type="ORF">D0867_05034</name>
</gene>
<comment type="caution">
    <text evidence="5">The sequence shown here is derived from an EMBL/GenBank/DDBJ whole genome shotgun (WGS) entry which is preliminary data.</text>
</comment>
<evidence type="ECO:0000256" key="2">
    <source>
        <dbReference type="ARBA" id="ARBA00022679"/>
    </source>
</evidence>
<feature type="domain" description="O-methyltransferase C-terminal" evidence="4">
    <location>
        <begin position="307"/>
        <end position="464"/>
    </location>
</feature>
<dbReference type="Gene3D" id="3.40.50.150">
    <property type="entry name" value="Vaccinia Virus protein VP39"/>
    <property type="match status" value="1"/>
</dbReference>
<accession>A0A3M6ZV11</accession>
<evidence type="ECO:0000256" key="1">
    <source>
        <dbReference type="ARBA" id="ARBA00022603"/>
    </source>
</evidence>
<proteinExistence type="predicted"/>
<reference evidence="5 6" key="1">
    <citation type="journal article" date="2018" name="BMC Genomics">
        <title>Genomic evidence for intraspecific hybridization in a clonal and extremely halotolerant yeast.</title>
        <authorList>
            <person name="Gostincar C."/>
            <person name="Stajich J.E."/>
            <person name="Zupancic J."/>
            <person name="Zalar P."/>
            <person name="Gunde-Cimerman N."/>
        </authorList>
    </citation>
    <scope>NUCLEOTIDE SEQUENCE [LARGE SCALE GENOMIC DNA]</scope>
    <source>
        <strain evidence="5 6">EXF-6669</strain>
    </source>
</reference>
<dbReference type="GO" id="GO:0032259">
    <property type="term" value="P:methylation"/>
    <property type="evidence" value="ECO:0007669"/>
    <property type="project" value="UniProtKB-KW"/>
</dbReference>